<dbReference type="InterPro" id="IPR003594">
    <property type="entry name" value="HATPase_dom"/>
</dbReference>
<evidence type="ECO:0000256" key="1">
    <source>
        <dbReference type="ARBA" id="ARBA00000085"/>
    </source>
</evidence>
<organism evidence="7 8">
    <name type="scientific">Raineyella fluvialis</name>
    <dbReference type="NCBI Taxonomy" id="2662261"/>
    <lineage>
        <taxon>Bacteria</taxon>
        <taxon>Bacillati</taxon>
        <taxon>Actinomycetota</taxon>
        <taxon>Actinomycetes</taxon>
        <taxon>Propionibacteriales</taxon>
        <taxon>Propionibacteriaceae</taxon>
        <taxon>Raineyella</taxon>
    </lineage>
</organism>
<evidence type="ECO:0000313" key="8">
    <source>
        <dbReference type="Proteomes" id="UP000386847"/>
    </source>
</evidence>
<evidence type="ECO:0000259" key="6">
    <source>
        <dbReference type="Pfam" id="PF02518"/>
    </source>
</evidence>
<dbReference type="EC" id="2.7.13.3" evidence="2"/>
<evidence type="ECO:0000256" key="5">
    <source>
        <dbReference type="ARBA" id="ARBA00023012"/>
    </source>
</evidence>
<dbReference type="KEGG" id="rain:Rai3103_01495"/>
<protein>
    <recommendedName>
        <fullName evidence="2">histidine kinase</fullName>
        <ecNumber evidence="2">2.7.13.3</ecNumber>
    </recommendedName>
</protein>
<dbReference type="PANTHER" id="PTHR24421">
    <property type="entry name" value="NITRATE/NITRITE SENSOR PROTEIN NARX-RELATED"/>
    <property type="match status" value="1"/>
</dbReference>
<keyword evidence="3" id="KW-0808">Transferase</keyword>
<dbReference type="GO" id="GO:0000160">
    <property type="term" value="P:phosphorelay signal transduction system"/>
    <property type="evidence" value="ECO:0007669"/>
    <property type="project" value="UniProtKB-KW"/>
</dbReference>
<feature type="domain" description="Histidine kinase/HSP90-like ATPase" evidence="6">
    <location>
        <begin position="61"/>
        <end position="148"/>
    </location>
</feature>
<keyword evidence="5" id="KW-0902">Two-component regulatory system</keyword>
<dbReference type="PANTHER" id="PTHR24421:SF10">
    <property type="entry name" value="NITRATE_NITRITE SENSOR PROTEIN NARQ"/>
    <property type="match status" value="1"/>
</dbReference>
<dbReference type="RefSeq" id="WP_153571099.1">
    <property type="nucleotide sequence ID" value="NZ_CP045725.1"/>
</dbReference>
<dbReference type="AlphaFoldDB" id="A0A5Q2FB04"/>
<dbReference type="EMBL" id="CP045725">
    <property type="protein sequence ID" value="QGF22574.1"/>
    <property type="molecule type" value="Genomic_DNA"/>
</dbReference>
<sequence length="150" mass="16489">MTEMRRMVAVLRDRNELVGREPPPSLAQVEGLVENFRSAGLPVELRVTGTPRHLAPGLDLAAYRVVQEGLTNVLRHAVDPRRAVVTIDYATDRLELHVRDDGATMPVEVQYGDGLLGLQERVAMNGGTFQAGPLPDRGFELRTTLPLEAP</sequence>
<proteinExistence type="predicted"/>
<evidence type="ECO:0000313" key="7">
    <source>
        <dbReference type="EMBL" id="QGF22574.1"/>
    </source>
</evidence>
<dbReference type="CDD" id="cd16917">
    <property type="entry name" value="HATPase_UhpB-NarQ-NarX-like"/>
    <property type="match status" value="1"/>
</dbReference>
<gene>
    <name evidence="7" type="ORF">Rai3103_01495</name>
</gene>
<name>A0A5Q2FB04_9ACTN</name>
<dbReference type="InterPro" id="IPR050482">
    <property type="entry name" value="Sensor_HK_TwoCompSys"/>
</dbReference>
<evidence type="ECO:0000256" key="4">
    <source>
        <dbReference type="ARBA" id="ARBA00022777"/>
    </source>
</evidence>
<comment type="catalytic activity">
    <reaction evidence="1">
        <text>ATP + protein L-histidine = ADP + protein N-phospho-L-histidine.</text>
        <dbReference type="EC" id="2.7.13.3"/>
    </reaction>
</comment>
<dbReference type="InterPro" id="IPR036890">
    <property type="entry name" value="HATPase_C_sf"/>
</dbReference>
<dbReference type="GO" id="GO:0004673">
    <property type="term" value="F:protein histidine kinase activity"/>
    <property type="evidence" value="ECO:0007669"/>
    <property type="project" value="UniProtKB-EC"/>
</dbReference>
<dbReference type="Pfam" id="PF02518">
    <property type="entry name" value="HATPase_c"/>
    <property type="match status" value="1"/>
</dbReference>
<keyword evidence="8" id="KW-1185">Reference proteome</keyword>
<evidence type="ECO:0000256" key="2">
    <source>
        <dbReference type="ARBA" id="ARBA00012438"/>
    </source>
</evidence>
<keyword evidence="4" id="KW-0418">Kinase</keyword>
<dbReference type="Gene3D" id="3.30.565.10">
    <property type="entry name" value="Histidine kinase-like ATPase, C-terminal domain"/>
    <property type="match status" value="1"/>
</dbReference>
<dbReference type="SUPFAM" id="SSF55874">
    <property type="entry name" value="ATPase domain of HSP90 chaperone/DNA topoisomerase II/histidine kinase"/>
    <property type="match status" value="1"/>
</dbReference>
<dbReference type="Proteomes" id="UP000386847">
    <property type="component" value="Chromosome"/>
</dbReference>
<reference evidence="7 8" key="1">
    <citation type="submission" date="2019-10" db="EMBL/GenBank/DDBJ databases">
        <title>Genomic analysis of Raineyella sp. CBA3103.</title>
        <authorList>
            <person name="Roh S.W."/>
        </authorList>
    </citation>
    <scope>NUCLEOTIDE SEQUENCE [LARGE SCALE GENOMIC DNA]</scope>
    <source>
        <strain evidence="7 8">CBA3103</strain>
    </source>
</reference>
<evidence type="ECO:0000256" key="3">
    <source>
        <dbReference type="ARBA" id="ARBA00022679"/>
    </source>
</evidence>
<accession>A0A5Q2FB04</accession>